<accession>A0A2V1ISX0</accession>
<dbReference type="Proteomes" id="UP000244925">
    <property type="component" value="Unassembled WGS sequence"/>
</dbReference>
<dbReference type="PANTHER" id="PTHR37844">
    <property type="entry name" value="SER/THR PROTEIN PHOSPHATASE SUPERFAMILY (AFU_ORTHOLOGUE AFUA_1G14840)"/>
    <property type="match status" value="1"/>
</dbReference>
<evidence type="ECO:0000259" key="1">
    <source>
        <dbReference type="Pfam" id="PF00149"/>
    </source>
</evidence>
<dbReference type="RefSeq" id="WP_107037035.1">
    <property type="nucleotide sequence ID" value="NZ_CP098825.1"/>
</dbReference>
<dbReference type="GO" id="GO:0016787">
    <property type="term" value="F:hydrolase activity"/>
    <property type="evidence" value="ECO:0007669"/>
    <property type="project" value="InterPro"/>
</dbReference>
<name>A0A2V1ISX0_9BACT</name>
<dbReference type="SUPFAM" id="SSF56300">
    <property type="entry name" value="Metallo-dependent phosphatases"/>
    <property type="match status" value="1"/>
</dbReference>
<gene>
    <name evidence="2" type="ORF">C5O25_12450</name>
</gene>
<evidence type="ECO:0000313" key="3">
    <source>
        <dbReference type="Proteomes" id="UP000244925"/>
    </source>
</evidence>
<protein>
    <submittedName>
        <fullName evidence="2">Serine/threonine protein phosphatase</fullName>
    </submittedName>
</protein>
<evidence type="ECO:0000313" key="2">
    <source>
        <dbReference type="EMBL" id="PWB05770.1"/>
    </source>
</evidence>
<proteinExistence type="predicted"/>
<dbReference type="InterPro" id="IPR004843">
    <property type="entry name" value="Calcineurin-like_PHP"/>
</dbReference>
<feature type="domain" description="Calcineurin-like phosphoesterase" evidence="1">
    <location>
        <begin position="2"/>
        <end position="219"/>
    </location>
</feature>
<dbReference type="GeneID" id="93423791"/>
<dbReference type="InterPro" id="IPR029052">
    <property type="entry name" value="Metallo-depent_PP-like"/>
</dbReference>
<sequence>MRVQYASDLHLEFGENSRWLKEHPLIPSADILVLAGDIGYLGDDNYISHPFWNRVSEDFNQVIVVPGNHELYKFFDINELRNGWQLEIRHNVSVCYNSVIALNEETDLIASTLWAHISPSEEYLTERCVSDFKRIRNGEFRLSAQRFNEEHEVCRNFIEKAVSESNAERIVVATHHVPSFALMAEEFKDSSINGAFTVELAGMIAESRINCWIYGHSHRNIDKMIGSTRCVSNQLGYVSQNEHNTFRRDAVTEI</sequence>
<dbReference type="Gene3D" id="3.60.21.10">
    <property type="match status" value="1"/>
</dbReference>
<dbReference type="PANTHER" id="PTHR37844:SF1">
    <property type="entry name" value="CALCINEURIN-LIKE PHOSPHOESTERASE DOMAIN-CONTAINING PROTEIN"/>
    <property type="match status" value="1"/>
</dbReference>
<comment type="caution">
    <text evidence="2">The sequence shown here is derived from an EMBL/GenBank/DDBJ whole genome shotgun (WGS) entry which is preliminary data.</text>
</comment>
<dbReference type="EMBL" id="PUBV01000059">
    <property type="protein sequence ID" value="PWB05770.1"/>
    <property type="molecule type" value="Genomic_DNA"/>
</dbReference>
<keyword evidence="3" id="KW-1185">Reference proteome</keyword>
<organism evidence="2 3">
    <name type="scientific">Paramuribaculum intestinale</name>
    <dbReference type="NCBI Taxonomy" id="2094151"/>
    <lineage>
        <taxon>Bacteria</taxon>
        <taxon>Pseudomonadati</taxon>
        <taxon>Bacteroidota</taxon>
        <taxon>Bacteroidia</taxon>
        <taxon>Bacteroidales</taxon>
        <taxon>Muribaculaceae</taxon>
        <taxon>Paramuribaculum</taxon>
    </lineage>
</organism>
<dbReference type="Pfam" id="PF00149">
    <property type="entry name" value="Metallophos"/>
    <property type="match status" value="1"/>
</dbReference>
<reference evidence="3" key="1">
    <citation type="submission" date="2018-02" db="EMBL/GenBank/DDBJ databases">
        <authorList>
            <person name="Clavel T."/>
            <person name="Strowig T."/>
        </authorList>
    </citation>
    <scope>NUCLEOTIDE SEQUENCE [LARGE SCALE GENOMIC DNA]</scope>
    <source>
        <strain evidence="3">DSM 100764</strain>
    </source>
</reference>
<dbReference type="AlphaFoldDB" id="A0A2V1ISX0"/>